<dbReference type="InterPro" id="IPR011256">
    <property type="entry name" value="Reg_factor_effector_dom_sf"/>
</dbReference>
<name>A0A4R0I9Z4_9ACTN</name>
<organism evidence="2 3">
    <name type="scientific">Kribbella sindirgiensis</name>
    <dbReference type="NCBI Taxonomy" id="1124744"/>
    <lineage>
        <taxon>Bacteria</taxon>
        <taxon>Bacillati</taxon>
        <taxon>Actinomycetota</taxon>
        <taxon>Actinomycetes</taxon>
        <taxon>Propionibacteriales</taxon>
        <taxon>Kribbellaceae</taxon>
        <taxon>Kribbella</taxon>
    </lineage>
</organism>
<dbReference type="InterPro" id="IPR029442">
    <property type="entry name" value="GyrI-like"/>
</dbReference>
<protein>
    <submittedName>
        <fullName evidence="2">AraC family transcriptional regulator</fullName>
    </submittedName>
</protein>
<keyword evidence="3" id="KW-1185">Reference proteome</keyword>
<evidence type="ECO:0000313" key="3">
    <source>
        <dbReference type="Proteomes" id="UP000292695"/>
    </source>
</evidence>
<dbReference type="InterPro" id="IPR010499">
    <property type="entry name" value="AraC_E-bd"/>
</dbReference>
<dbReference type="Proteomes" id="UP000292695">
    <property type="component" value="Unassembled WGS sequence"/>
</dbReference>
<evidence type="ECO:0000259" key="1">
    <source>
        <dbReference type="SMART" id="SM00871"/>
    </source>
</evidence>
<reference evidence="2 3" key="1">
    <citation type="submission" date="2019-02" db="EMBL/GenBank/DDBJ databases">
        <title>Kribbella capetownensis sp. nov. and Kribbella speibonae sp. nov., isolated from soil.</title>
        <authorList>
            <person name="Curtis S.M."/>
            <person name="Norton I."/>
            <person name="Everest G.J."/>
            <person name="Meyers P.R."/>
        </authorList>
    </citation>
    <scope>NUCLEOTIDE SEQUENCE [LARGE SCALE GENOMIC DNA]</scope>
    <source>
        <strain evidence="2 3">DSM 27082</strain>
    </source>
</reference>
<sequence length="152" mass="16660">MCTTVVESRVLTEQPTVVRRGTMAPTEMSAWFPKTYGEIVAFLRTHHTMPAGPPFARYHQLPDGRFEVEAGFPVVGVVASDAVTQMSSLPGGTVAVTVHVGPYDTLGENYAAVAEWLRLRGAKAAGDPWEIYRDPPDGDPATWRTEIVQPYE</sequence>
<dbReference type="Pfam" id="PF06445">
    <property type="entry name" value="GyrI-like"/>
    <property type="match status" value="1"/>
</dbReference>
<evidence type="ECO:0000313" key="2">
    <source>
        <dbReference type="EMBL" id="TCC28634.1"/>
    </source>
</evidence>
<dbReference type="SMART" id="SM00871">
    <property type="entry name" value="AraC_E_bind"/>
    <property type="match status" value="1"/>
</dbReference>
<gene>
    <name evidence="2" type="ORF">E0H50_27795</name>
</gene>
<dbReference type="SUPFAM" id="SSF55136">
    <property type="entry name" value="Probable bacterial effector-binding domain"/>
    <property type="match status" value="1"/>
</dbReference>
<accession>A0A4R0I9Z4</accession>
<dbReference type="OrthoDB" id="795001at2"/>
<feature type="domain" description="AraC effector-binding" evidence="1">
    <location>
        <begin position="4"/>
        <end position="152"/>
    </location>
</feature>
<comment type="caution">
    <text evidence="2">The sequence shown here is derived from an EMBL/GenBank/DDBJ whole genome shotgun (WGS) entry which is preliminary data.</text>
</comment>
<dbReference type="AlphaFoldDB" id="A0A4R0I9Z4"/>
<dbReference type="EMBL" id="SJKA01000011">
    <property type="protein sequence ID" value="TCC28634.1"/>
    <property type="molecule type" value="Genomic_DNA"/>
</dbReference>
<proteinExistence type="predicted"/>
<dbReference type="Gene3D" id="3.20.80.10">
    <property type="entry name" value="Regulatory factor, effector binding domain"/>
    <property type="match status" value="1"/>
</dbReference>